<reference evidence="3" key="1">
    <citation type="submission" date="2013-10" db="EMBL/GenBank/DDBJ databases">
        <title>Genome sequencing of Onchocerca volvulus.</title>
        <authorList>
            <person name="Cotton J."/>
            <person name="Tsai J."/>
            <person name="Stanley E."/>
            <person name="Tracey A."/>
            <person name="Holroyd N."/>
            <person name="Lustigman S."/>
            <person name="Berriman M."/>
        </authorList>
    </citation>
    <scope>NUCLEOTIDE SEQUENCE</scope>
</reference>
<dbReference type="InterPro" id="IPR001849">
    <property type="entry name" value="PH_domain"/>
</dbReference>
<dbReference type="PROSITE" id="PS50003">
    <property type="entry name" value="PH_DOMAIN"/>
    <property type="match status" value="1"/>
</dbReference>
<dbReference type="Pfam" id="PF00169">
    <property type="entry name" value="PH"/>
    <property type="match status" value="1"/>
</dbReference>
<dbReference type="InterPro" id="IPR011993">
    <property type="entry name" value="PH-like_dom_sf"/>
</dbReference>
<name>A0A8R1XTE4_ONCVO</name>
<proteinExistence type="predicted"/>
<evidence type="ECO:0000313" key="3">
    <source>
        <dbReference type="Proteomes" id="UP000024404"/>
    </source>
</evidence>
<reference evidence="2" key="2">
    <citation type="submission" date="2022-06" db="UniProtKB">
        <authorList>
            <consortium name="EnsemblMetazoa"/>
        </authorList>
    </citation>
    <scope>IDENTIFICATION</scope>
</reference>
<evidence type="ECO:0000313" key="2">
    <source>
        <dbReference type="EnsemblMetazoa" id="OVOC3300.1"/>
    </source>
</evidence>
<protein>
    <submittedName>
        <fullName evidence="2">PH domain-containing protein</fullName>
    </submittedName>
</protein>
<dbReference type="SUPFAM" id="SSF50729">
    <property type="entry name" value="PH domain-like"/>
    <property type="match status" value="1"/>
</dbReference>
<dbReference type="EnsemblMetazoa" id="OVOC3300.1">
    <property type="protein sequence ID" value="OVOC3300.1"/>
    <property type="gene ID" value="WBGene00240109"/>
</dbReference>
<dbReference type="SMART" id="SM00233">
    <property type="entry name" value="PH"/>
    <property type="match status" value="1"/>
</dbReference>
<dbReference type="Proteomes" id="UP000024404">
    <property type="component" value="Unassembled WGS sequence"/>
</dbReference>
<evidence type="ECO:0000259" key="1">
    <source>
        <dbReference type="PROSITE" id="PS50003"/>
    </source>
</evidence>
<dbReference type="Gene3D" id="2.30.29.30">
    <property type="entry name" value="Pleckstrin-homology domain (PH domain)/Phosphotyrosine-binding domain (PTB)"/>
    <property type="match status" value="1"/>
</dbReference>
<organism evidence="2 3">
    <name type="scientific">Onchocerca volvulus</name>
    <dbReference type="NCBI Taxonomy" id="6282"/>
    <lineage>
        <taxon>Eukaryota</taxon>
        <taxon>Metazoa</taxon>
        <taxon>Ecdysozoa</taxon>
        <taxon>Nematoda</taxon>
        <taxon>Chromadorea</taxon>
        <taxon>Rhabditida</taxon>
        <taxon>Spirurina</taxon>
        <taxon>Spiruromorpha</taxon>
        <taxon>Filarioidea</taxon>
        <taxon>Onchocercidae</taxon>
        <taxon>Onchocerca</taxon>
    </lineage>
</organism>
<dbReference type="AlphaFoldDB" id="A0A8R1XTE4"/>
<keyword evidence="3" id="KW-1185">Reference proteome</keyword>
<feature type="domain" description="PH" evidence="1">
    <location>
        <begin position="10"/>
        <end position="113"/>
    </location>
</feature>
<dbReference type="EMBL" id="CMVM020000083">
    <property type="status" value="NOT_ANNOTATED_CDS"/>
    <property type="molecule type" value="Genomic_DNA"/>
</dbReference>
<accession>A0A8R1XTE4</accession>
<sequence>MASMLQNQAWYSIIGYLYVKTNGGAFSLLKSRKRMFFALDESKNLLNSYKDEMDFLKKKKPLEKIRLDQAACTLGENSETEFVIHVDGRKLEFDAENEQSANKWFNALQHRRENVEMITTVRRKKIQQPEAIRFETTSSGSDCEDDSCANDGKTEFTGALKTKVTLWTHSKLIS</sequence>